<dbReference type="EMBL" id="JPRD01000008">
    <property type="protein sequence ID" value="KIF54325.1"/>
    <property type="molecule type" value="Genomic_DNA"/>
</dbReference>
<feature type="domain" description="CzcB-like barrel-sandwich hybrid" evidence="5">
    <location>
        <begin position="33"/>
        <end position="174"/>
    </location>
</feature>
<dbReference type="PANTHER" id="PTHR30469">
    <property type="entry name" value="MULTIDRUG RESISTANCE PROTEIN MDTA"/>
    <property type="match status" value="1"/>
</dbReference>
<dbReference type="AlphaFoldDB" id="A0A0C1ZB10"/>
<organism evidence="6 7">
    <name type="scientific">Vibrio owensii CAIM 1854 = LMG 25443</name>
    <dbReference type="NCBI Taxonomy" id="1229493"/>
    <lineage>
        <taxon>Bacteria</taxon>
        <taxon>Pseudomonadati</taxon>
        <taxon>Pseudomonadota</taxon>
        <taxon>Gammaproteobacteria</taxon>
        <taxon>Vibrionales</taxon>
        <taxon>Vibrionaceae</taxon>
        <taxon>Vibrio</taxon>
    </lineage>
</organism>
<feature type="chain" id="PRO_5002144754" evidence="3">
    <location>
        <begin position="20"/>
        <end position="256"/>
    </location>
</feature>
<protein>
    <submittedName>
        <fullName evidence="6">RND transporter</fullName>
    </submittedName>
</protein>
<accession>A0A0C1ZB10</accession>
<gene>
    <name evidence="6" type="ORF">H735_04575</name>
</gene>
<evidence type="ECO:0000256" key="2">
    <source>
        <dbReference type="SAM" id="Coils"/>
    </source>
</evidence>
<reference evidence="6 7" key="1">
    <citation type="submission" date="2014-07" db="EMBL/GenBank/DDBJ databases">
        <title>Unique and conserved regions in Vibrio harveyi and related species in comparison with the shrimp pathogen Vibrio harveyi CAIM 1792.</title>
        <authorList>
            <person name="Espinoza-Valles I."/>
            <person name="Vora G."/>
            <person name="Leekitcharoenphon P."/>
            <person name="Ussery D."/>
            <person name="Hoj L."/>
            <person name="Gomez-Gil B."/>
        </authorList>
    </citation>
    <scope>NUCLEOTIDE SEQUENCE [LARGE SCALE GENOMIC DNA]</scope>
    <source>
        <strain evidence="7">CAIM 1854 / LMG 25443</strain>
    </source>
</reference>
<dbReference type="RefSeq" id="WP_020197510.1">
    <property type="nucleotide sequence ID" value="NZ_BAOH01000121.1"/>
</dbReference>
<comment type="caution">
    <text evidence="6">The sequence shown here is derived from an EMBL/GenBank/DDBJ whole genome shotgun (WGS) entry which is preliminary data.</text>
</comment>
<evidence type="ECO:0000313" key="6">
    <source>
        <dbReference type="EMBL" id="KIF54325.1"/>
    </source>
</evidence>
<name>A0A0C1ZB10_9VIBR</name>
<dbReference type="NCBIfam" id="TIGR01730">
    <property type="entry name" value="RND_mfp"/>
    <property type="match status" value="1"/>
</dbReference>
<evidence type="ECO:0000256" key="3">
    <source>
        <dbReference type="SAM" id="SignalP"/>
    </source>
</evidence>
<feature type="signal peptide" evidence="3">
    <location>
        <begin position="1"/>
        <end position="19"/>
    </location>
</feature>
<evidence type="ECO:0000256" key="1">
    <source>
        <dbReference type="ARBA" id="ARBA00009477"/>
    </source>
</evidence>
<dbReference type="Pfam" id="PF25973">
    <property type="entry name" value="BSH_CzcB"/>
    <property type="match status" value="1"/>
</dbReference>
<dbReference type="Proteomes" id="UP000031586">
    <property type="component" value="Unassembled WGS sequence"/>
</dbReference>
<dbReference type="InterPro" id="IPR006143">
    <property type="entry name" value="RND_pump_MFP"/>
</dbReference>
<dbReference type="InterPro" id="IPR058792">
    <property type="entry name" value="Beta-barrel_RND_2"/>
</dbReference>
<evidence type="ECO:0000259" key="5">
    <source>
        <dbReference type="Pfam" id="PF25973"/>
    </source>
</evidence>
<dbReference type="Gene3D" id="2.40.50.100">
    <property type="match status" value="1"/>
</dbReference>
<dbReference type="GO" id="GO:0015562">
    <property type="term" value="F:efflux transmembrane transporter activity"/>
    <property type="evidence" value="ECO:0007669"/>
    <property type="project" value="TreeGrafter"/>
</dbReference>
<dbReference type="Pfam" id="PF25954">
    <property type="entry name" value="Beta-barrel_RND_2"/>
    <property type="match status" value="1"/>
</dbReference>
<feature type="coiled-coil region" evidence="2">
    <location>
        <begin position="73"/>
        <end position="100"/>
    </location>
</feature>
<feature type="domain" description="CusB-like beta-barrel" evidence="4">
    <location>
        <begin position="185"/>
        <end position="253"/>
    </location>
</feature>
<proteinExistence type="inferred from homology"/>
<comment type="similarity">
    <text evidence="1">Belongs to the membrane fusion protein (MFP) (TC 8.A.1) family.</text>
</comment>
<dbReference type="InterPro" id="IPR058647">
    <property type="entry name" value="BSH_CzcB-like"/>
</dbReference>
<keyword evidence="3" id="KW-0732">Signal</keyword>
<dbReference type="PATRIC" id="fig|1229493.5.peg.5844"/>
<keyword evidence="2" id="KW-0175">Coiled coil</keyword>
<evidence type="ECO:0000313" key="7">
    <source>
        <dbReference type="Proteomes" id="UP000031586"/>
    </source>
</evidence>
<dbReference type="Gene3D" id="2.40.30.170">
    <property type="match status" value="1"/>
</dbReference>
<dbReference type="GO" id="GO:1990281">
    <property type="term" value="C:efflux pump complex"/>
    <property type="evidence" value="ECO:0007669"/>
    <property type="project" value="TreeGrafter"/>
</dbReference>
<dbReference type="Gene3D" id="1.10.287.470">
    <property type="entry name" value="Helix hairpin bin"/>
    <property type="match status" value="1"/>
</dbReference>
<sequence>MKKRSVLIPLFLLSSAAHAASDYVVGQLIPEKSVVVKSEVVGVVDSYRYDNGDVVTQGQELLSLSSEDYALSLDLARNELEVSRAELEIQEKQLKRYQSLLTSNGVSASDVDNQIRVTNIGRAQFNVSNTHYKIAARTLDKASPDAPFDGVIINRSVELGQLISVGDALFTIADMKRLKVRFRLLEIDFNKFSKGEQVKVEVPSVEQTLDGTITLLSPAFQNSEPGFLVEVTVDNANGELNPGMESYVYFNDQEAL</sequence>
<evidence type="ECO:0000259" key="4">
    <source>
        <dbReference type="Pfam" id="PF25954"/>
    </source>
</evidence>
<dbReference type="SUPFAM" id="SSF111369">
    <property type="entry name" value="HlyD-like secretion proteins"/>
    <property type="match status" value="1"/>
</dbReference>